<reference evidence="1 2" key="1">
    <citation type="journal article" date="2015" name="Genome Biol. Evol.">
        <title>Comparative Genomics of a Bacterivorous Green Alga Reveals Evolutionary Causalities and Consequences of Phago-Mixotrophic Mode of Nutrition.</title>
        <authorList>
            <person name="Burns J.A."/>
            <person name="Paasch A."/>
            <person name="Narechania A."/>
            <person name="Kim E."/>
        </authorList>
    </citation>
    <scope>NUCLEOTIDE SEQUENCE [LARGE SCALE GENOMIC DNA]</scope>
    <source>
        <strain evidence="1 2">PLY_AMNH</strain>
    </source>
</reference>
<sequence>MSFPPNTSSFRPSICRAQNGSQTAAQMRVSLACKLRAATAVLPVHVKSRRAAFRSVLRVTSGGRQQFEDRQKALSLLGKDLAKRARSRCELCEGSGAKLFDTSPKAEPSLDTLLLLCERCTEMNTRTDGAYWRGLDDRSVRFLEESVWSEEPIIKSTSLMLLKKVGSEWSKSTVEMIADMDLD</sequence>
<protein>
    <submittedName>
        <fullName evidence="1">Uncharacterized protein</fullName>
    </submittedName>
</protein>
<organism evidence="1 2">
    <name type="scientific">Cymbomonas tetramitiformis</name>
    <dbReference type="NCBI Taxonomy" id="36881"/>
    <lineage>
        <taxon>Eukaryota</taxon>
        <taxon>Viridiplantae</taxon>
        <taxon>Chlorophyta</taxon>
        <taxon>Pyramimonadophyceae</taxon>
        <taxon>Pyramimonadales</taxon>
        <taxon>Pyramimonadaceae</taxon>
        <taxon>Cymbomonas</taxon>
    </lineage>
</organism>
<comment type="caution">
    <text evidence="1">The sequence shown here is derived from an EMBL/GenBank/DDBJ whole genome shotgun (WGS) entry which is preliminary data.</text>
</comment>
<name>A0AAE0G078_9CHLO</name>
<evidence type="ECO:0000313" key="1">
    <source>
        <dbReference type="EMBL" id="KAK3268992.1"/>
    </source>
</evidence>
<proteinExistence type="predicted"/>
<evidence type="ECO:0000313" key="2">
    <source>
        <dbReference type="Proteomes" id="UP001190700"/>
    </source>
</evidence>
<dbReference type="EMBL" id="LGRX02011417">
    <property type="protein sequence ID" value="KAK3268992.1"/>
    <property type="molecule type" value="Genomic_DNA"/>
</dbReference>
<dbReference type="Proteomes" id="UP001190700">
    <property type="component" value="Unassembled WGS sequence"/>
</dbReference>
<dbReference type="AlphaFoldDB" id="A0AAE0G078"/>
<accession>A0AAE0G078</accession>
<keyword evidence="2" id="KW-1185">Reference proteome</keyword>
<gene>
    <name evidence="1" type="ORF">CYMTET_22539</name>
</gene>